<sequence>MKQLRTTKTRLALCLLVSAGVTGAHAQEERLDRLESQLERLQQDMRDSRDTDFRINGFMSTGYARASNNAGYAGVTEESEIRPLTLFAVQGTFDLSDQTRATFQLLSRGEQEARDNWETQLEWGYLSHQMDNGLRVRAGKMRMPLFMYSDSLDLGYAQPFARAPSAVYDQVSLSSYTGVDATYTFDVLGQSIRTQVFGGHSQEDRLAGQNNDIFELELRNIAGAVMSWTDYTWTLRGVAARADTNFVPFGAQDDDGEFFGLGVEYEKGNIMAVSEVTRRNVDGAFPDRDGAYATLGYRFDSVMPYVTYAWVETQDDENRPVAPTSSQASLATQNEKREDYSIGVRWDAMPGIALKADWTHSRAFGDTSGALSGNAASFASGQGNRFDHTNVYTLKLDAAF</sequence>
<feature type="signal peptide" evidence="2">
    <location>
        <begin position="1"/>
        <end position="26"/>
    </location>
</feature>
<evidence type="ECO:0000313" key="4">
    <source>
        <dbReference type="Proteomes" id="UP000460751"/>
    </source>
</evidence>
<evidence type="ECO:0000256" key="1">
    <source>
        <dbReference type="SAM" id="Coils"/>
    </source>
</evidence>
<evidence type="ECO:0000313" key="3">
    <source>
        <dbReference type="EMBL" id="MYL28135.1"/>
    </source>
</evidence>
<name>A0A9X5B685_9GAMM</name>
<evidence type="ECO:0008006" key="5">
    <source>
        <dbReference type="Google" id="ProtNLM"/>
    </source>
</evidence>
<dbReference type="RefSeq" id="WP_160899627.1">
    <property type="nucleotide sequence ID" value="NZ_WMEX01000011.1"/>
</dbReference>
<dbReference type="EMBL" id="WMEX01000011">
    <property type="protein sequence ID" value="MYL28135.1"/>
    <property type="molecule type" value="Genomic_DNA"/>
</dbReference>
<dbReference type="InterPro" id="IPR023614">
    <property type="entry name" value="Porin_dom_sf"/>
</dbReference>
<comment type="caution">
    <text evidence="3">The sequence shown here is derived from an EMBL/GenBank/DDBJ whole genome shotgun (WGS) entry which is preliminary data.</text>
</comment>
<feature type="chain" id="PRO_5040834957" description="Porin" evidence="2">
    <location>
        <begin position="27"/>
        <end position="400"/>
    </location>
</feature>
<proteinExistence type="predicted"/>
<dbReference type="Gene3D" id="2.40.160.10">
    <property type="entry name" value="Porin"/>
    <property type="match status" value="1"/>
</dbReference>
<feature type="coiled-coil region" evidence="1">
    <location>
        <begin position="24"/>
        <end position="51"/>
    </location>
</feature>
<dbReference type="OrthoDB" id="197869at2"/>
<keyword evidence="2" id="KW-0732">Signal</keyword>
<keyword evidence="1" id="KW-0175">Coiled coil</keyword>
<gene>
    <name evidence="3" type="ORF">GLW01_15190</name>
</gene>
<dbReference type="SUPFAM" id="SSF56935">
    <property type="entry name" value="Porins"/>
    <property type="match status" value="1"/>
</dbReference>
<keyword evidence="4" id="KW-1185">Reference proteome</keyword>
<evidence type="ECO:0000256" key="2">
    <source>
        <dbReference type="SAM" id="SignalP"/>
    </source>
</evidence>
<organism evidence="3 4">
    <name type="scientific">Vreelandella halophila</name>
    <dbReference type="NCBI Taxonomy" id="86177"/>
    <lineage>
        <taxon>Bacteria</taxon>
        <taxon>Pseudomonadati</taxon>
        <taxon>Pseudomonadota</taxon>
        <taxon>Gammaproteobacteria</taxon>
        <taxon>Oceanospirillales</taxon>
        <taxon>Halomonadaceae</taxon>
        <taxon>Vreelandella</taxon>
    </lineage>
</organism>
<reference evidence="3 4" key="1">
    <citation type="submission" date="2019-11" db="EMBL/GenBank/DDBJ databases">
        <title>Genome sequences of 17 halophilic strains isolated from different environments.</title>
        <authorList>
            <person name="Furrow R.E."/>
        </authorList>
    </citation>
    <scope>NUCLEOTIDE SEQUENCE [LARGE SCALE GENOMIC DNA]</scope>
    <source>
        <strain evidence="3 4">22507_15_FS</strain>
    </source>
</reference>
<protein>
    <recommendedName>
        <fullName evidence="5">Porin</fullName>
    </recommendedName>
</protein>
<accession>A0A9X5B685</accession>
<dbReference type="AlphaFoldDB" id="A0A9X5B685"/>
<dbReference type="Proteomes" id="UP000460751">
    <property type="component" value="Unassembled WGS sequence"/>
</dbReference>